<gene>
    <name evidence="2" type="ordered locus">LFE_0592</name>
</gene>
<evidence type="ECO:0000259" key="1">
    <source>
        <dbReference type="PROSITE" id="PS51832"/>
    </source>
</evidence>
<keyword evidence="3" id="KW-1185">Reference proteome</keyword>
<dbReference type="KEGG" id="lfc:LFE_0592"/>
<dbReference type="HOGENOM" id="CLU_000445_92_3_0"/>
<dbReference type="PANTHER" id="PTHR45228:SF4">
    <property type="entry name" value="LIPOPROTEIN"/>
    <property type="match status" value="1"/>
</dbReference>
<accession>I0IM09</accession>
<dbReference type="PANTHER" id="PTHR45228">
    <property type="entry name" value="CYCLIC DI-GMP PHOSPHODIESTERASE TM_0186-RELATED"/>
    <property type="match status" value="1"/>
</dbReference>
<dbReference type="PROSITE" id="PS51832">
    <property type="entry name" value="HD_GYP"/>
    <property type="match status" value="1"/>
</dbReference>
<evidence type="ECO:0000313" key="3">
    <source>
        <dbReference type="Proteomes" id="UP000007382"/>
    </source>
</evidence>
<dbReference type="EMBL" id="AP012342">
    <property type="protein sequence ID" value="BAM06308.1"/>
    <property type="molecule type" value="Genomic_DNA"/>
</dbReference>
<dbReference type="Proteomes" id="UP000007382">
    <property type="component" value="Chromosome"/>
</dbReference>
<dbReference type="STRING" id="1162668.LFE_0592"/>
<dbReference type="NCBIfam" id="TIGR00277">
    <property type="entry name" value="HDIG"/>
    <property type="match status" value="1"/>
</dbReference>
<dbReference type="SMART" id="SM00471">
    <property type="entry name" value="HDc"/>
    <property type="match status" value="1"/>
</dbReference>
<reference evidence="2 3" key="1">
    <citation type="journal article" date="2012" name="J. Bacteriol.">
        <title>Complete Genome Sequence of Leptospirillum ferrooxidans Strain C2-3, Isolated from a Fresh Volcanic Ash Deposit on the Island of Miyake, Japan.</title>
        <authorList>
            <person name="Fujimura R."/>
            <person name="Sato Y."/>
            <person name="Nishizawa T."/>
            <person name="Oshima K."/>
            <person name="Kim S.-W."/>
            <person name="Hattori M."/>
            <person name="Kamijo T."/>
            <person name="Ohta H."/>
        </authorList>
    </citation>
    <scope>NUCLEOTIDE SEQUENCE [LARGE SCALE GENOMIC DNA]</scope>
    <source>
        <strain evidence="2 3">C2-3</strain>
    </source>
</reference>
<dbReference type="InterPro" id="IPR003607">
    <property type="entry name" value="HD/PDEase_dom"/>
</dbReference>
<dbReference type="SUPFAM" id="SSF109604">
    <property type="entry name" value="HD-domain/PDEase-like"/>
    <property type="match status" value="1"/>
</dbReference>
<dbReference type="Gene3D" id="1.10.3210.10">
    <property type="entry name" value="Hypothetical protein af1432"/>
    <property type="match status" value="1"/>
</dbReference>
<evidence type="ECO:0000313" key="2">
    <source>
        <dbReference type="EMBL" id="BAM06308.1"/>
    </source>
</evidence>
<reference evidence="3" key="2">
    <citation type="submission" date="2012-03" db="EMBL/GenBank/DDBJ databases">
        <title>The complete genome sequence of the pioneer microbe on fresh volcanic deposit, Leptospirillum ferrooxidans strain C2-3.</title>
        <authorList>
            <person name="Fujimura R."/>
            <person name="Sato Y."/>
            <person name="Nishizawa T."/>
            <person name="Nanba K."/>
            <person name="Oshima K."/>
            <person name="Hattori M."/>
            <person name="Kamijo T."/>
            <person name="Ohta H."/>
        </authorList>
    </citation>
    <scope>NUCLEOTIDE SEQUENCE [LARGE SCALE GENOMIC DNA]</scope>
    <source>
        <strain evidence="3">C2-3</strain>
    </source>
</reference>
<dbReference type="PATRIC" id="fig|1162668.3.peg.695"/>
<dbReference type="GO" id="GO:0016787">
    <property type="term" value="F:hydrolase activity"/>
    <property type="evidence" value="ECO:0007669"/>
    <property type="project" value="UniProtKB-KW"/>
</dbReference>
<name>I0IM09_LEPFC</name>
<dbReference type="eggNOG" id="COG3437">
    <property type="taxonomic scope" value="Bacteria"/>
</dbReference>
<sequence>MENFIVNTTLIPSSSSDPPQIQESPSSHSVSSLLDVLHQTTLVFLEEMMTQLDRWTYEKRFHSYRVSILSEELGKRMGLSPSRLTILRGGALLHDIGKIRIQQDILNKPGALTPNEWSIMRQHPAHGRSILSQIPSLAFAKDIVYQHHERWNGTGYPKGLKQDAIQMESRIFGVVDSYDAMISRRSYNIVKSHEEAIEEIQRNSGILFDPEVVHAFENISREFFDQVEFGRSHPRFIQEFFVPEEYLALLVPLGQSVAEKKGISS</sequence>
<dbReference type="InterPro" id="IPR037522">
    <property type="entry name" value="HD_GYP_dom"/>
</dbReference>
<dbReference type="InterPro" id="IPR052020">
    <property type="entry name" value="Cyclic_di-GMP/3'3'-cGAMP_PDE"/>
</dbReference>
<dbReference type="Pfam" id="PF13487">
    <property type="entry name" value="HD_5"/>
    <property type="match status" value="1"/>
</dbReference>
<organism evidence="2 3">
    <name type="scientific">Leptospirillum ferrooxidans (strain C2-3)</name>
    <dbReference type="NCBI Taxonomy" id="1162668"/>
    <lineage>
        <taxon>Bacteria</taxon>
        <taxon>Pseudomonadati</taxon>
        <taxon>Nitrospirota</taxon>
        <taxon>Nitrospiria</taxon>
        <taxon>Nitrospirales</taxon>
        <taxon>Nitrospiraceae</taxon>
        <taxon>Leptospirillum</taxon>
    </lineage>
</organism>
<dbReference type="InterPro" id="IPR006675">
    <property type="entry name" value="HDIG_dom"/>
</dbReference>
<dbReference type="CDD" id="cd00077">
    <property type="entry name" value="HDc"/>
    <property type="match status" value="1"/>
</dbReference>
<protein>
    <submittedName>
        <fullName evidence="2">Putative metal dependent phosphohydrolase</fullName>
    </submittedName>
</protein>
<dbReference type="RefSeq" id="WP_014448800.1">
    <property type="nucleotide sequence ID" value="NC_017094.1"/>
</dbReference>
<dbReference type="AlphaFoldDB" id="I0IM09"/>
<keyword evidence="2" id="KW-0378">Hydrolase</keyword>
<proteinExistence type="predicted"/>
<feature type="domain" description="HD-GYP" evidence="1">
    <location>
        <begin position="37"/>
        <end position="232"/>
    </location>
</feature>